<dbReference type="PANTHER" id="PTHR35023:SF1">
    <property type="entry name" value="MG-PROTOPORPHYRIN IX CHELATASE"/>
    <property type="match status" value="1"/>
</dbReference>
<comment type="caution">
    <text evidence="1">The sequence shown here is derived from an EMBL/GenBank/DDBJ whole genome shotgun (WGS) entry which is preliminary data.</text>
</comment>
<protein>
    <submittedName>
        <fullName evidence="1">Magnesium chelatase</fullName>
    </submittedName>
</protein>
<reference evidence="1" key="1">
    <citation type="submission" date="2020-01" db="EMBL/GenBank/DDBJ databases">
        <title>Insect and environment-associated Actinomycetes.</title>
        <authorList>
            <person name="Currrie C."/>
            <person name="Chevrette M."/>
            <person name="Carlson C."/>
            <person name="Stubbendieck R."/>
            <person name="Wendt-Pienkowski E."/>
        </authorList>
    </citation>
    <scope>NUCLEOTIDE SEQUENCE</scope>
    <source>
        <strain evidence="1">SID7958</strain>
    </source>
</reference>
<evidence type="ECO:0000313" key="1">
    <source>
        <dbReference type="EMBL" id="NEC80474.1"/>
    </source>
</evidence>
<sequence length="69" mass="6799">LAGRAARLFAAEGIASVVVDCESGPVRLGLAGRLAGELGGGAVTLDALRADAIAGLVRDVRGNGTRRAA</sequence>
<accession>A0A6G3U279</accession>
<name>A0A6G3U279_9ACTN</name>
<proteinExistence type="predicted"/>
<organism evidence="1">
    <name type="scientific">Streptomyces sp. SID7958</name>
    <dbReference type="NCBI Taxonomy" id="2706093"/>
    <lineage>
        <taxon>Bacteria</taxon>
        <taxon>Bacillati</taxon>
        <taxon>Actinomycetota</taxon>
        <taxon>Actinomycetes</taxon>
        <taxon>Kitasatosporales</taxon>
        <taxon>Streptomycetaceae</taxon>
        <taxon>Streptomyces</taxon>
    </lineage>
</organism>
<gene>
    <name evidence="1" type="ORF">G3I38_14850</name>
</gene>
<dbReference type="InterPro" id="IPR052989">
    <property type="entry name" value="Mg-chelatase_DI-like"/>
</dbReference>
<dbReference type="EMBL" id="JAAGMU010000779">
    <property type="protein sequence ID" value="NEC80474.1"/>
    <property type="molecule type" value="Genomic_DNA"/>
</dbReference>
<feature type="non-terminal residue" evidence="1">
    <location>
        <position position="1"/>
    </location>
</feature>
<dbReference type="AlphaFoldDB" id="A0A6G3U279"/>
<dbReference type="PANTHER" id="PTHR35023">
    <property type="entry name" value="CHELATASE-RELATED"/>
    <property type="match status" value="1"/>
</dbReference>